<dbReference type="PANTHER" id="PTHR21432">
    <property type="entry name" value="ACETYL-COA HYDROLASE-RELATED"/>
    <property type="match status" value="1"/>
</dbReference>
<dbReference type="GO" id="GO:0008775">
    <property type="term" value="F:acetate CoA-transferase activity"/>
    <property type="evidence" value="ECO:0007669"/>
    <property type="project" value="InterPro"/>
</dbReference>
<dbReference type="Pfam" id="PF02550">
    <property type="entry name" value="AcetylCoA_hydro"/>
    <property type="match status" value="1"/>
</dbReference>
<evidence type="ECO:0000259" key="4">
    <source>
        <dbReference type="Pfam" id="PF13336"/>
    </source>
</evidence>
<keyword evidence="6" id="KW-1185">Reference proteome</keyword>
<keyword evidence="2" id="KW-0808">Transferase</keyword>
<accession>A0A9X2BZT3</accession>
<dbReference type="GO" id="GO:0016787">
    <property type="term" value="F:hydrolase activity"/>
    <property type="evidence" value="ECO:0007669"/>
    <property type="project" value="UniProtKB-KW"/>
</dbReference>
<evidence type="ECO:0000313" key="5">
    <source>
        <dbReference type="EMBL" id="MCK9685696.1"/>
    </source>
</evidence>
<dbReference type="InterPro" id="IPR026888">
    <property type="entry name" value="AcetylCoA_hyd_C"/>
</dbReference>
<protein>
    <submittedName>
        <fullName evidence="5">Acetyl-CoA hydrolase</fullName>
    </submittedName>
</protein>
<dbReference type="InterPro" id="IPR046433">
    <property type="entry name" value="ActCoA_hydro"/>
</dbReference>
<dbReference type="Gene3D" id="3.40.1080.10">
    <property type="entry name" value="Glutaconate Coenzyme A-transferase"/>
    <property type="match status" value="1"/>
</dbReference>
<proteinExistence type="inferred from homology"/>
<dbReference type="InterPro" id="IPR003702">
    <property type="entry name" value="ActCoA_hydro_N"/>
</dbReference>
<organism evidence="5 6">
    <name type="scientific">Scleromatobacter humisilvae</name>
    <dbReference type="NCBI Taxonomy" id="2897159"/>
    <lineage>
        <taxon>Bacteria</taxon>
        <taxon>Pseudomonadati</taxon>
        <taxon>Pseudomonadota</taxon>
        <taxon>Betaproteobacteria</taxon>
        <taxon>Burkholderiales</taxon>
        <taxon>Sphaerotilaceae</taxon>
        <taxon>Scleromatobacter</taxon>
    </lineage>
</organism>
<evidence type="ECO:0000313" key="6">
    <source>
        <dbReference type="Proteomes" id="UP001139353"/>
    </source>
</evidence>
<dbReference type="RefSeq" id="WP_275681691.1">
    <property type="nucleotide sequence ID" value="NZ_JAJLJH010000001.1"/>
</dbReference>
<evidence type="ECO:0000256" key="1">
    <source>
        <dbReference type="ARBA" id="ARBA00009632"/>
    </source>
</evidence>
<evidence type="ECO:0000256" key="2">
    <source>
        <dbReference type="ARBA" id="ARBA00022679"/>
    </source>
</evidence>
<dbReference type="InterPro" id="IPR037171">
    <property type="entry name" value="NagB/RpiA_transferase-like"/>
</dbReference>
<feature type="domain" description="Acetyl-CoA hydrolase/transferase N-terminal" evidence="3">
    <location>
        <begin position="16"/>
        <end position="168"/>
    </location>
</feature>
<name>A0A9X2BZT3_9BURK</name>
<feature type="domain" description="Acetyl-CoA hydrolase/transferase C-terminal" evidence="4">
    <location>
        <begin position="267"/>
        <end position="417"/>
    </location>
</feature>
<comment type="similarity">
    <text evidence="1">Belongs to the acetyl-CoA hydrolase/transferase family.</text>
</comment>
<dbReference type="EMBL" id="JAJLJH010000001">
    <property type="protein sequence ID" value="MCK9685696.1"/>
    <property type="molecule type" value="Genomic_DNA"/>
</dbReference>
<gene>
    <name evidence="5" type="ORF">LPC04_08235</name>
</gene>
<keyword evidence="5" id="KW-0378">Hydrolase</keyword>
<evidence type="ECO:0000259" key="3">
    <source>
        <dbReference type="Pfam" id="PF02550"/>
    </source>
</evidence>
<reference evidence="5" key="1">
    <citation type="submission" date="2021-11" db="EMBL/GenBank/DDBJ databases">
        <title>BS-T2-15 a new species belonging to the Comamonadaceae family isolated from the soil of a French oak forest.</title>
        <authorList>
            <person name="Mieszkin S."/>
            <person name="Alain K."/>
        </authorList>
    </citation>
    <scope>NUCLEOTIDE SEQUENCE</scope>
    <source>
        <strain evidence="5">BS-T2-15</strain>
    </source>
</reference>
<dbReference type="PANTHER" id="PTHR21432:SF20">
    <property type="entry name" value="ACETYL-COA HYDROLASE"/>
    <property type="match status" value="1"/>
</dbReference>
<dbReference type="Pfam" id="PF13336">
    <property type="entry name" value="AcetylCoA_hyd_C"/>
    <property type="match status" value="1"/>
</dbReference>
<dbReference type="InterPro" id="IPR038460">
    <property type="entry name" value="AcetylCoA_hyd_C_sf"/>
</dbReference>
<comment type="caution">
    <text evidence="5">The sequence shown here is derived from an EMBL/GenBank/DDBJ whole genome shotgun (WGS) entry which is preliminary data.</text>
</comment>
<dbReference type="SUPFAM" id="SSF100950">
    <property type="entry name" value="NagB/RpiA/CoA transferase-like"/>
    <property type="match status" value="2"/>
</dbReference>
<dbReference type="Gene3D" id="3.30.750.70">
    <property type="entry name" value="4-hydroxybutyrate coenzyme like domains"/>
    <property type="match status" value="1"/>
</dbReference>
<dbReference type="Proteomes" id="UP001139353">
    <property type="component" value="Unassembled WGS sequence"/>
</dbReference>
<sequence length="431" mass="45658">MTEQDSAAIDWSTIVRPGDRVMWGQGAAEPTPLVRSLMAQRANIGRFEAFIGTTWGDAVSAEHADFVSYVSYCGAGNNRHLARAGVLDIWPVHYSELPGQILHGSLRVDVLLLQVAPINASGKYSLSMACEYLAAAIATARVIVVEVNDQAPWTHGSHRLCPKRVDHVFNTSRTPIDAPSSAAGEVEREVARHVATLIEDGATLQCGIGNLPEAVLRELVDRRDLGFHSGAMGDQAALLSKAGVINNSRKSLDRGVSVAGVLMGTSIVRRFAHGNPSVQLRDTAYTHGIDVLGCIDRFVAINSAVEVDLTGQVNAEVAAGSYVGAVGGGADFLRGANRSKGGLPIVALPSRARSGASVKARIVARLDGPVSTARSDAGFIVTEYGIADLRGQTLSRRVRRMIEIAHPADRADLEAQAGKAMHRGSPGRSTP</sequence>
<dbReference type="AlphaFoldDB" id="A0A9X2BZT3"/>
<dbReference type="Gene3D" id="3.40.1080.20">
    <property type="entry name" value="Acetyl-CoA hydrolase/transferase C-terminal domain"/>
    <property type="match status" value="1"/>
</dbReference>
<dbReference type="GO" id="GO:0006083">
    <property type="term" value="P:acetate metabolic process"/>
    <property type="evidence" value="ECO:0007669"/>
    <property type="project" value="InterPro"/>
</dbReference>